<name>A0A835ZP06_9STRA</name>
<feature type="region of interest" description="Disordered" evidence="1">
    <location>
        <begin position="82"/>
        <end position="112"/>
    </location>
</feature>
<organism evidence="3 4">
    <name type="scientific">Tribonema minus</name>
    <dbReference type="NCBI Taxonomy" id="303371"/>
    <lineage>
        <taxon>Eukaryota</taxon>
        <taxon>Sar</taxon>
        <taxon>Stramenopiles</taxon>
        <taxon>Ochrophyta</taxon>
        <taxon>PX clade</taxon>
        <taxon>Xanthophyceae</taxon>
        <taxon>Tribonematales</taxon>
        <taxon>Tribonemataceae</taxon>
        <taxon>Tribonema</taxon>
    </lineage>
</organism>
<dbReference type="AlphaFoldDB" id="A0A835ZP06"/>
<feature type="chain" id="PRO_5032958168" evidence="2">
    <location>
        <begin position="30"/>
        <end position="112"/>
    </location>
</feature>
<dbReference type="EMBL" id="JAFCMP010000011">
    <property type="protein sequence ID" value="KAG5192048.1"/>
    <property type="molecule type" value="Genomic_DNA"/>
</dbReference>
<protein>
    <submittedName>
        <fullName evidence="3">Uncharacterized protein</fullName>
    </submittedName>
</protein>
<comment type="caution">
    <text evidence="3">The sequence shown here is derived from an EMBL/GenBank/DDBJ whole genome shotgun (WGS) entry which is preliminary data.</text>
</comment>
<dbReference type="Proteomes" id="UP000664859">
    <property type="component" value="Unassembled WGS sequence"/>
</dbReference>
<keyword evidence="2" id="KW-0732">Signal</keyword>
<accession>A0A835ZP06</accession>
<evidence type="ECO:0000313" key="4">
    <source>
        <dbReference type="Proteomes" id="UP000664859"/>
    </source>
</evidence>
<proteinExistence type="predicted"/>
<sequence>MVLQSILRMRASVLLFALGLLGCSWIVKHERNQETAMPTCFLQPTWTSPPAHRFNCFSLPQADDTNGAAAARTTGGAAIGKIAGSSARGERPESSNGALYAARKGRQEWRKQ</sequence>
<feature type="signal peptide" evidence="2">
    <location>
        <begin position="1"/>
        <end position="29"/>
    </location>
</feature>
<evidence type="ECO:0000313" key="3">
    <source>
        <dbReference type="EMBL" id="KAG5192048.1"/>
    </source>
</evidence>
<evidence type="ECO:0000256" key="1">
    <source>
        <dbReference type="SAM" id="MobiDB-lite"/>
    </source>
</evidence>
<gene>
    <name evidence="3" type="ORF">JKP88DRAFT_251126</name>
</gene>
<evidence type="ECO:0000256" key="2">
    <source>
        <dbReference type="SAM" id="SignalP"/>
    </source>
</evidence>
<keyword evidence="4" id="KW-1185">Reference proteome</keyword>
<reference evidence="3" key="1">
    <citation type="submission" date="2021-02" db="EMBL/GenBank/DDBJ databases">
        <title>First Annotated Genome of the Yellow-green Alga Tribonema minus.</title>
        <authorList>
            <person name="Mahan K.M."/>
        </authorList>
    </citation>
    <scope>NUCLEOTIDE SEQUENCE</scope>
    <source>
        <strain evidence="3">UTEX B ZZ1240</strain>
    </source>
</reference>